<evidence type="ECO:0000313" key="1">
    <source>
        <dbReference type="EMBL" id="GFA56642.1"/>
    </source>
</evidence>
<protein>
    <recommendedName>
        <fullName evidence="2">Ubiquitin hydrolase</fullName>
    </recommendedName>
</protein>
<evidence type="ECO:0008006" key="2">
    <source>
        <dbReference type="Google" id="ProtNLM"/>
    </source>
</evidence>
<accession>A0A699JVV1</accession>
<dbReference type="AlphaFoldDB" id="A0A699JVV1"/>
<name>A0A699JVV1_TANCI</name>
<gene>
    <name evidence="1" type="ORF">Tci_628614</name>
</gene>
<sequence>HIQRNIKWYQSLVRSFDQKKNNIQAQQKKKMVKSSTSSENKACCSKSCKKNINSLNSNIIELSEKLSDSKNMLFHYKAELVKKEKGKLDTKLTGFQTVSKDLDSLLESQRLDKNKEGLGYSVVPPPPAQVYSPPKKDLSWTGFLEFPDDTVTDYSRPSPAIESTSNDAQNKNTFLEIEASPSIILSKPFITFVKEADHPTVAKSDKKETVRKPSVKYVELYRKHTMRSNVRGNQRNWNNLKSQQLGNNFVMKKACYNCG</sequence>
<organism evidence="1">
    <name type="scientific">Tanacetum cinerariifolium</name>
    <name type="common">Dalmatian daisy</name>
    <name type="synonym">Chrysanthemum cinerariifolium</name>
    <dbReference type="NCBI Taxonomy" id="118510"/>
    <lineage>
        <taxon>Eukaryota</taxon>
        <taxon>Viridiplantae</taxon>
        <taxon>Streptophyta</taxon>
        <taxon>Embryophyta</taxon>
        <taxon>Tracheophyta</taxon>
        <taxon>Spermatophyta</taxon>
        <taxon>Magnoliopsida</taxon>
        <taxon>eudicotyledons</taxon>
        <taxon>Gunneridae</taxon>
        <taxon>Pentapetalae</taxon>
        <taxon>asterids</taxon>
        <taxon>campanulids</taxon>
        <taxon>Asterales</taxon>
        <taxon>Asteraceae</taxon>
        <taxon>Asteroideae</taxon>
        <taxon>Anthemideae</taxon>
        <taxon>Anthemidinae</taxon>
        <taxon>Tanacetum</taxon>
    </lineage>
</organism>
<reference evidence="1" key="1">
    <citation type="journal article" date="2019" name="Sci. Rep.">
        <title>Draft genome of Tanacetum cinerariifolium, the natural source of mosquito coil.</title>
        <authorList>
            <person name="Yamashiro T."/>
            <person name="Shiraishi A."/>
            <person name="Satake H."/>
            <person name="Nakayama K."/>
        </authorList>
    </citation>
    <scope>NUCLEOTIDE SEQUENCE</scope>
</reference>
<feature type="non-terminal residue" evidence="1">
    <location>
        <position position="259"/>
    </location>
</feature>
<proteinExistence type="predicted"/>
<comment type="caution">
    <text evidence="1">The sequence shown here is derived from an EMBL/GenBank/DDBJ whole genome shotgun (WGS) entry which is preliminary data.</text>
</comment>
<feature type="non-terminal residue" evidence="1">
    <location>
        <position position="1"/>
    </location>
</feature>
<dbReference type="EMBL" id="BKCJ010446816">
    <property type="protein sequence ID" value="GFA56642.1"/>
    <property type="molecule type" value="Genomic_DNA"/>
</dbReference>